<dbReference type="AlphaFoldDB" id="A0A0F9LHU4"/>
<comment type="caution">
    <text evidence="1">The sequence shown here is derived from an EMBL/GenBank/DDBJ whole genome shotgun (WGS) entry which is preliminary data.</text>
</comment>
<protein>
    <submittedName>
        <fullName evidence="1">Uncharacterized protein</fullName>
    </submittedName>
</protein>
<name>A0A0F9LHU4_9ZZZZ</name>
<sequence>MGDEKPSCFGSERLAIRCIDCKFDVECEQKSKEGKMSNKPECFGEHSPECDDCEVCKACEFYSKEQDEPIDTTREFVKCLQTVQTSETVAERMALKIFEESIKHPLLLLADNIKAVYASRGDPIAIASALAHSITKEIIDDLLGGD</sequence>
<proteinExistence type="predicted"/>
<evidence type="ECO:0000313" key="1">
    <source>
        <dbReference type="EMBL" id="KKM63850.1"/>
    </source>
</evidence>
<dbReference type="EMBL" id="LAZR01011018">
    <property type="protein sequence ID" value="KKM63850.1"/>
    <property type="molecule type" value="Genomic_DNA"/>
</dbReference>
<accession>A0A0F9LHU4</accession>
<reference evidence="1" key="1">
    <citation type="journal article" date="2015" name="Nature">
        <title>Complex archaea that bridge the gap between prokaryotes and eukaryotes.</title>
        <authorList>
            <person name="Spang A."/>
            <person name="Saw J.H."/>
            <person name="Jorgensen S.L."/>
            <person name="Zaremba-Niedzwiedzka K."/>
            <person name="Martijn J."/>
            <person name="Lind A.E."/>
            <person name="van Eijk R."/>
            <person name="Schleper C."/>
            <person name="Guy L."/>
            <person name="Ettema T.J."/>
        </authorList>
    </citation>
    <scope>NUCLEOTIDE SEQUENCE</scope>
</reference>
<gene>
    <name evidence="1" type="ORF">LCGC14_1507300</name>
</gene>
<organism evidence="1">
    <name type="scientific">marine sediment metagenome</name>
    <dbReference type="NCBI Taxonomy" id="412755"/>
    <lineage>
        <taxon>unclassified sequences</taxon>
        <taxon>metagenomes</taxon>
        <taxon>ecological metagenomes</taxon>
    </lineage>
</organism>